<gene>
    <name evidence="1" type="ORF">BS47DRAFT_1387689</name>
</gene>
<organism evidence="1 2">
    <name type="scientific">Hydnum rufescens UP504</name>
    <dbReference type="NCBI Taxonomy" id="1448309"/>
    <lineage>
        <taxon>Eukaryota</taxon>
        <taxon>Fungi</taxon>
        <taxon>Dikarya</taxon>
        <taxon>Basidiomycota</taxon>
        <taxon>Agaricomycotina</taxon>
        <taxon>Agaricomycetes</taxon>
        <taxon>Cantharellales</taxon>
        <taxon>Hydnaceae</taxon>
        <taxon>Hydnum</taxon>
    </lineage>
</organism>
<dbReference type="Proteomes" id="UP000886523">
    <property type="component" value="Unassembled WGS sequence"/>
</dbReference>
<proteinExistence type="predicted"/>
<reference evidence="1" key="1">
    <citation type="journal article" date="2020" name="Nat. Commun.">
        <title>Large-scale genome sequencing of mycorrhizal fungi provides insights into the early evolution of symbiotic traits.</title>
        <authorList>
            <person name="Miyauchi S."/>
            <person name="Kiss E."/>
            <person name="Kuo A."/>
            <person name="Drula E."/>
            <person name="Kohler A."/>
            <person name="Sanchez-Garcia M."/>
            <person name="Morin E."/>
            <person name="Andreopoulos B."/>
            <person name="Barry K.W."/>
            <person name="Bonito G."/>
            <person name="Buee M."/>
            <person name="Carver A."/>
            <person name="Chen C."/>
            <person name="Cichocki N."/>
            <person name="Clum A."/>
            <person name="Culley D."/>
            <person name="Crous P.W."/>
            <person name="Fauchery L."/>
            <person name="Girlanda M."/>
            <person name="Hayes R.D."/>
            <person name="Keri Z."/>
            <person name="LaButti K."/>
            <person name="Lipzen A."/>
            <person name="Lombard V."/>
            <person name="Magnuson J."/>
            <person name="Maillard F."/>
            <person name="Murat C."/>
            <person name="Nolan M."/>
            <person name="Ohm R.A."/>
            <person name="Pangilinan J."/>
            <person name="Pereira M.F."/>
            <person name="Perotto S."/>
            <person name="Peter M."/>
            <person name="Pfister S."/>
            <person name="Riley R."/>
            <person name="Sitrit Y."/>
            <person name="Stielow J.B."/>
            <person name="Szollosi G."/>
            <person name="Zifcakova L."/>
            <person name="Stursova M."/>
            <person name="Spatafora J.W."/>
            <person name="Tedersoo L."/>
            <person name="Vaario L.M."/>
            <person name="Yamada A."/>
            <person name="Yan M."/>
            <person name="Wang P."/>
            <person name="Xu J."/>
            <person name="Bruns T."/>
            <person name="Baldrian P."/>
            <person name="Vilgalys R."/>
            <person name="Dunand C."/>
            <person name="Henrissat B."/>
            <person name="Grigoriev I.V."/>
            <person name="Hibbett D."/>
            <person name="Nagy L.G."/>
            <person name="Martin F.M."/>
        </authorList>
    </citation>
    <scope>NUCLEOTIDE SEQUENCE</scope>
    <source>
        <strain evidence="1">UP504</strain>
    </source>
</reference>
<sequence>MKKSMYHLDWYFDNVWLQNIRNLIVNTFKLHQLWFGATEFFNLQLDDIPTSSSICGASNVIDPLIQSGHDGALPTPSSFSKFHMLLEIIKLEDAEAQLCAVSRLLMHQTIDHIALIAGLELP</sequence>
<protein>
    <submittedName>
        <fullName evidence="1">Uncharacterized protein</fullName>
    </submittedName>
</protein>
<dbReference type="EMBL" id="MU128914">
    <property type="protein sequence ID" value="KAF9520076.1"/>
    <property type="molecule type" value="Genomic_DNA"/>
</dbReference>
<accession>A0A9P6B9H4</accession>
<keyword evidence="2" id="KW-1185">Reference proteome</keyword>
<comment type="caution">
    <text evidence="1">The sequence shown here is derived from an EMBL/GenBank/DDBJ whole genome shotgun (WGS) entry which is preliminary data.</text>
</comment>
<dbReference type="AlphaFoldDB" id="A0A9P6B9H4"/>
<evidence type="ECO:0000313" key="1">
    <source>
        <dbReference type="EMBL" id="KAF9520076.1"/>
    </source>
</evidence>
<name>A0A9P6B9H4_9AGAM</name>
<evidence type="ECO:0000313" key="2">
    <source>
        <dbReference type="Proteomes" id="UP000886523"/>
    </source>
</evidence>